<dbReference type="InterPro" id="IPR007214">
    <property type="entry name" value="YbaK/aa-tRNA-synth-assoc-dom"/>
</dbReference>
<organism evidence="2 3">
    <name type="scientific">Candidatus Nitrospira neomarina</name>
    <dbReference type="NCBI Taxonomy" id="3020899"/>
    <lineage>
        <taxon>Bacteria</taxon>
        <taxon>Pseudomonadati</taxon>
        <taxon>Nitrospirota</taxon>
        <taxon>Nitrospiria</taxon>
        <taxon>Nitrospirales</taxon>
        <taxon>Nitrospiraceae</taxon>
        <taxon>Nitrospira</taxon>
    </lineage>
</organism>
<dbReference type="RefSeq" id="WP_312747342.1">
    <property type="nucleotide sequence ID" value="NZ_CP116968.1"/>
</dbReference>
<dbReference type="KEGG" id="nneo:PQG83_04635"/>
<dbReference type="Gene3D" id="3.90.960.10">
    <property type="entry name" value="YbaK/aminoacyl-tRNA synthetase-associated domain"/>
    <property type="match status" value="1"/>
</dbReference>
<dbReference type="GO" id="GO:0002161">
    <property type="term" value="F:aminoacyl-tRNA deacylase activity"/>
    <property type="evidence" value="ECO:0007669"/>
    <property type="project" value="InterPro"/>
</dbReference>
<evidence type="ECO:0000313" key="2">
    <source>
        <dbReference type="EMBL" id="WNM63043.1"/>
    </source>
</evidence>
<dbReference type="Pfam" id="PF04073">
    <property type="entry name" value="tRNA_edit"/>
    <property type="match status" value="1"/>
</dbReference>
<keyword evidence="3" id="KW-1185">Reference proteome</keyword>
<dbReference type="Proteomes" id="UP001302494">
    <property type="component" value="Chromosome"/>
</dbReference>
<dbReference type="AlphaFoldDB" id="A0AA96JWZ3"/>
<protein>
    <submittedName>
        <fullName evidence="2">YbaK/EbsC family protein</fullName>
    </submittedName>
</protein>
<proteinExistence type="predicted"/>
<dbReference type="PANTHER" id="PTHR30411">
    <property type="entry name" value="CYTOPLASMIC PROTEIN"/>
    <property type="match status" value="1"/>
</dbReference>
<evidence type="ECO:0000259" key="1">
    <source>
        <dbReference type="Pfam" id="PF04073"/>
    </source>
</evidence>
<dbReference type="InterPro" id="IPR036754">
    <property type="entry name" value="YbaK/aa-tRNA-synt-asso_dom_sf"/>
</dbReference>
<dbReference type="PANTHER" id="PTHR30411:SF9">
    <property type="entry name" value="MULTIFUNCTIONAL SER_THR-TRNA DEACYLASE PROXP-Y"/>
    <property type="match status" value="1"/>
</dbReference>
<dbReference type="CDD" id="cd04332">
    <property type="entry name" value="YbaK_like"/>
    <property type="match status" value="1"/>
</dbReference>
<dbReference type="SUPFAM" id="SSF55826">
    <property type="entry name" value="YbaK/ProRS associated domain"/>
    <property type="match status" value="1"/>
</dbReference>
<name>A0AA96JWZ3_9BACT</name>
<sequence>MPILTRLQDYLDERKVAYQLIRHQEAYTASEIAHTLHISGKLLAKVVIIKADDRFVMAVLPSNHKVDFERLSDVLGGEHVRLATEGEFQELFPDCGVGAMPPFGNLYGLEVFVDESLTEDEEIVFQAGTHLRVIKLRYQDFADLVHPKVTNFHLAAGIPGH</sequence>
<evidence type="ECO:0000313" key="3">
    <source>
        <dbReference type="Proteomes" id="UP001302494"/>
    </source>
</evidence>
<accession>A0AA96JWZ3</accession>
<reference evidence="2 3" key="1">
    <citation type="submission" date="2023-01" db="EMBL/GenBank/DDBJ databases">
        <title>Cultivation and genomic characterization of new, ubiquitous marine nitrite-oxidizing bacteria from the Nitrospirales.</title>
        <authorList>
            <person name="Mueller A.J."/>
            <person name="Daebeler A."/>
            <person name="Herbold C.W."/>
            <person name="Kirkegaard R.H."/>
            <person name="Daims H."/>
        </authorList>
    </citation>
    <scope>NUCLEOTIDE SEQUENCE [LARGE SCALE GENOMIC DNA]</scope>
    <source>
        <strain evidence="2 3">DK</strain>
    </source>
</reference>
<dbReference type="EMBL" id="CP116968">
    <property type="protein sequence ID" value="WNM63043.1"/>
    <property type="molecule type" value="Genomic_DNA"/>
</dbReference>
<gene>
    <name evidence="2" type="ORF">PQG83_04635</name>
</gene>
<feature type="domain" description="YbaK/aminoacyl-tRNA synthetase-associated" evidence="1">
    <location>
        <begin position="23"/>
        <end position="144"/>
    </location>
</feature>